<keyword evidence="2" id="KW-1185">Reference proteome</keyword>
<dbReference type="AlphaFoldDB" id="A0AAE1DNN5"/>
<dbReference type="Proteomes" id="UP001283361">
    <property type="component" value="Unassembled WGS sequence"/>
</dbReference>
<dbReference type="EMBL" id="JAWDGP010003202">
    <property type="protein sequence ID" value="KAK3776535.1"/>
    <property type="molecule type" value="Genomic_DNA"/>
</dbReference>
<accession>A0AAE1DNN5</accession>
<protein>
    <submittedName>
        <fullName evidence="1">Uncharacterized protein</fullName>
    </submittedName>
</protein>
<comment type="caution">
    <text evidence="1">The sequence shown here is derived from an EMBL/GenBank/DDBJ whole genome shotgun (WGS) entry which is preliminary data.</text>
</comment>
<name>A0AAE1DNN5_9GAST</name>
<evidence type="ECO:0000313" key="2">
    <source>
        <dbReference type="Proteomes" id="UP001283361"/>
    </source>
</evidence>
<proteinExistence type="predicted"/>
<evidence type="ECO:0000313" key="1">
    <source>
        <dbReference type="EMBL" id="KAK3776535.1"/>
    </source>
</evidence>
<organism evidence="1 2">
    <name type="scientific">Elysia crispata</name>
    <name type="common">lettuce slug</name>
    <dbReference type="NCBI Taxonomy" id="231223"/>
    <lineage>
        <taxon>Eukaryota</taxon>
        <taxon>Metazoa</taxon>
        <taxon>Spiralia</taxon>
        <taxon>Lophotrochozoa</taxon>
        <taxon>Mollusca</taxon>
        <taxon>Gastropoda</taxon>
        <taxon>Heterobranchia</taxon>
        <taxon>Euthyneura</taxon>
        <taxon>Panpulmonata</taxon>
        <taxon>Sacoglossa</taxon>
        <taxon>Placobranchoidea</taxon>
        <taxon>Plakobranchidae</taxon>
        <taxon>Elysia</taxon>
    </lineage>
</organism>
<reference evidence="1" key="1">
    <citation type="journal article" date="2023" name="G3 (Bethesda)">
        <title>A reference genome for the long-term kleptoplast-retaining sea slug Elysia crispata morphotype clarki.</title>
        <authorList>
            <person name="Eastman K.E."/>
            <person name="Pendleton A.L."/>
            <person name="Shaikh M.A."/>
            <person name="Suttiyut T."/>
            <person name="Ogas R."/>
            <person name="Tomko P."/>
            <person name="Gavelis G."/>
            <person name="Widhalm J.R."/>
            <person name="Wisecaver J.H."/>
        </authorList>
    </citation>
    <scope>NUCLEOTIDE SEQUENCE</scope>
    <source>
        <strain evidence="1">ECLA1</strain>
    </source>
</reference>
<gene>
    <name evidence="1" type="ORF">RRG08_015132</name>
</gene>
<sequence length="125" mass="13918">MSPTKDALCYTSRIADQSGACVVVQTSTLVKWTTRAHALGNMISIGIYITPCESSNRGGGAKVSKHVTGQRSYFVRRSRVYSGIGLQLSWKKEIQGLSMRCDYKYTSERKILVGGYLKILRIYNS</sequence>